<name>A0A3B5AWK3_9TELE</name>
<dbReference type="GeneTree" id="ENSGT01010000222686"/>
<reference evidence="1" key="1">
    <citation type="submission" date="2023-09" db="UniProtKB">
        <authorList>
            <consortium name="Ensembl"/>
        </authorList>
    </citation>
    <scope>IDENTIFICATION</scope>
</reference>
<dbReference type="Ensembl" id="ENSSPAT00000025717.1">
    <property type="protein sequence ID" value="ENSSPAP00000025300.1"/>
    <property type="gene ID" value="ENSSPAG00000019130.1"/>
</dbReference>
<proteinExistence type="predicted"/>
<accession>A0A3B5AWK3</accession>
<sequence>CQSLFTLPESRLLALSLLTWDSAMSARSSASSSSCWIFLHLDRLEFLELLLATLHGQVLSLIQAVLQVLDSDLQVLLHPLQVILGSDSIIKVQLSILGIVPAPHLRIQSGLHRVNHPLAVPLDLLHLLIFLCQLPVNLTLNLVQLQLDTQDLGLLMLQSSLMKSKKNILTSVFKAFI</sequence>
<organism evidence="1">
    <name type="scientific">Stegastes partitus</name>
    <name type="common">bicolor damselfish</name>
    <dbReference type="NCBI Taxonomy" id="144197"/>
    <lineage>
        <taxon>Eukaryota</taxon>
        <taxon>Metazoa</taxon>
        <taxon>Chordata</taxon>
        <taxon>Craniata</taxon>
        <taxon>Vertebrata</taxon>
        <taxon>Euteleostomi</taxon>
        <taxon>Actinopterygii</taxon>
        <taxon>Neopterygii</taxon>
        <taxon>Teleostei</taxon>
        <taxon>Neoteleostei</taxon>
        <taxon>Acanthomorphata</taxon>
        <taxon>Ovalentaria</taxon>
        <taxon>Pomacentridae</taxon>
        <taxon>Stegastes</taxon>
    </lineage>
</organism>
<evidence type="ECO:0000313" key="1">
    <source>
        <dbReference type="Ensembl" id="ENSSPAP00000025300.1"/>
    </source>
</evidence>
<dbReference type="AlphaFoldDB" id="A0A3B5AWK3"/>
<protein>
    <submittedName>
        <fullName evidence="1">Uncharacterized protein</fullName>
    </submittedName>
</protein>